<dbReference type="GO" id="GO:0045893">
    <property type="term" value="P:positive regulation of DNA-templated transcription"/>
    <property type="evidence" value="ECO:0007669"/>
    <property type="project" value="TreeGrafter"/>
</dbReference>
<dbReference type="InterPro" id="IPR044822">
    <property type="entry name" value="Myb_DNA-bind_4"/>
</dbReference>
<feature type="domain" description="Myb/SANT-like DNA-binding" evidence="1">
    <location>
        <begin position="15"/>
        <end position="75"/>
    </location>
</feature>
<dbReference type="GO" id="GO:0016604">
    <property type="term" value="C:nuclear body"/>
    <property type="evidence" value="ECO:0007669"/>
    <property type="project" value="TreeGrafter"/>
</dbReference>
<proteinExistence type="predicted"/>
<dbReference type="PANTHER" id="PTHR22666">
    <property type="entry name" value="MYB_SANT-LIKE DNA-BINDING DOMAIN-CONTAINING PROTEIN 1"/>
    <property type="match status" value="1"/>
</dbReference>
<dbReference type="AlphaFoldDB" id="A0A0K8VVZ7"/>
<organism evidence="2">
    <name type="scientific">Bactrocera latifrons</name>
    <name type="common">Malaysian fruit fly</name>
    <name type="synonym">Chaetodacus latifrons</name>
    <dbReference type="NCBI Taxonomy" id="174628"/>
    <lineage>
        <taxon>Eukaryota</taxon>
        <taxon>Metazoa</taxon>
        <taxon>Ecdysozoa</taxon>
        <taxon>Arthropoda</taxon>
        <taxon>Hexapoda</taxon>
        <taxon>Insecta</taxon>
        <taxon>Pterygota</taxon>
        <taxon>Neoptera</taxon>
        <taxon>Endopterygota</taxon>
        <taxon>Diptera</taxon>
        <taxon>Brachycera</taxon>
        <taxon>Muscomorpha</taxon>
        <taxon>Tephritoidea</taxon>
        <taxon>Tephritidae</taxon>
        <taxon>Bactrocera</taxon>
        <taxon>Bactrocera</taxon>
    </lineage>
</organism>
<accession>A0A0K8VVZ7</accession>
<dbReference type="OrthoDB" id="6081971at2759"/>
<evidence type="ECO:0000313" key="2">
    <source>
        <dbReference type="EMBL" id="JAI43057.1"/>
    </source>
</evidence>
<dbReference type="InterPro" id="IPR026095">
    <property type="entry name" value="Myb/SANT-like_DNA-bd_dom_prot"/>
</dbReference>
<dbReference type="Pfam" id="PF13837">
    <property type="entry name" value="Myb_DNA-bind_4"/>
    <property type="match status" value="1"/>
</dbReference>
<gene>
    <name evidence="2" type="ORF">c2_g1_i10</name>
</gene>
<sequence length="189" mass="22035">MADSMGKRKKRLTWNKEVSKDMAAEMATKGHVYSANEIRVKIHNLTNKYRDERKSIGPSGGSPSTWEFYPKINSIFGSYKSFNLETLMEESTVHEVVDCASPLTLDSQEELPFVDEEPARKRKNIFQTKIFKMNFWRNSGLQIKELRRKLKQFNRMAGRPLKLKEKEMTSSKNSWKHLRKACNNISLKT</sequence>
<evidence type="ECO:0000259" key="1">
    <source>
        <dbReference type="Pfam" id="PF13837"/>
    </source>
</evidence>
<dbReference type="PANTHER" id="PTHR22666:SF3">
    <property type="entry name" value="MYB_SANT-LIKE DNA-BINDING DOMAIN-CONTAINING PROTEIN 1"/>
    <property type="match status" value="1"/>
</dbReference>
<reference evidence="2" key="1">
    <citation type="submission" date="2015-06" db="EMBL/GenBank/DDBJ databases">
        <authorList>
            <person name="Hoefler B.C."/>
            <person name="Straight P.D."/>
        </authorList>
    </citation>
    <scope>NUCLEOTIDE SEQUENCE</scope>
</reference>
<name>A0A0K8VVZ7_BACLA</name>
<dbReference type="EMBL" id="GDHF01009257">
    <property type="protein sequence ID" value="JAI43057.1"/>
    <property type="molecule type" value="Transcribed_RNA"/>
</dbReference>
<protein>
    <recommendedName>
        <fullName evidence="1">Myb/SANT-like DNA-binding domain-containing protein</fullName>
    </recommendedName>
</protein>